<evidence type="ECO:0000313" key="7">
    <source>
        <dbReference type="Proteomes" id="UP000077755"/>
    </source>
</evidence>
<dbReference type="GO" id="GO:0046983">
    <property type="term" value="F:protein dimerization activity"/>
    <property type="evidence" value="ECO:0007669"/>
    <property type="project" value="InterPro"/>
</dbReference>
<reference evidence="6" key="1">
    <citation type="journal article" date="2016" name="Nat. Genet.">
        <title>A high-quality carrot genome assembly provides new insights into carotenoid accumulation and asterid genome evolution.</title>
        <authorList>
            <person name="Iorizzo M."/>
            <person name="Ellison S."/>
            <person name="Senalik D."/>
            <person name="Zeng P."/>
            <person name="Satapoomin P."/>
            <person name="Huang J."/>
            <person name="Bowman M."/>
            <person name="Iovene M."/>
            <person name="Sanseverino W."/>
            <person name="Cavagnaro P."/>
            <person name="Yildiz M."/>
            <person name="Macko-Podgorni A."/>
            <person name="Moranska E."/>
            <person name="Grzebelus E."/>
            <person name="Grzebelus D."/>
            <person name="Ashrafi H."/>
            <person name="Zheng Z."/>
            <person name="Cheng S."/>
            <person name="Spooner D."/>
            <person name="Van Deynze A."/>
            <person name="Simon P."/>
        </authorList>
    </citation>
    <scope>NUCLEOTIDE SEQUENCE</scope>
    <source>
        <tissue evidence="6">Leaf</tissue>
    </source>
</reference>
<dbReference type="Proteomes" id="UP000077755">
    <property type="component" value="Chromosome 3"/>
</dbReference>
<proteinExistence type="predicted"/>
<dbReference type="CDD" id="cd11453">
    <property type="entry name" value="bHLH_AtBIM_like"/>
    <property type="match status" value="1"/>
</dbReference>
<dbReference type="GO" id="GO:0006351">
    <property type="term" value="P:DNA-templated transcription"/>
    <property type="evidence" value="ECO:0007669"/>
    <property type="project" value="InterPro"/>
</dbReference>
<evidence type="ECO:0000256" key="4">
    <source>
        <dbReference type="ARBA" id="ARBA00023242"/>
    </source>
</evidence>
<protein>
    <submittedName>
        <fullName evidence="6">Uncharacterized protein</fullName>
    </submittedName>
</protein>
<dbReference type="PROSITE" id="PS50888">
    <property type="entry name" value="BHLH"/>
    <property type="match status" value="1"/>
</dbReference>
<evidence type="ECO:0000256" key="3">
    <source>
        <dbReference type="ARBA" id="ARBA00023163"/>
    </source>
</evidence>
<keyword evidence="3" id="KW-0804">Transcription</keyword>
<organism evidence="6 7">
    <name type="scientific">Daucus carota subsp. sativus</name>
    <name type="common">Carrot</name>
    <dbReference type="NCBI Taxonomy" id="79200"/>
    <lineage>
        <taxon>Eukaryota</taxon>
        <taxon>Viridiplantae</taxon>
        <taxon>Streptophyta</taxon>
        <taxon>Embryophyta</taxon>
        <taxon>Tracheophyta</taxon>
        <taxon>Spermatophyta</taxon>
        <taxon>Magnoliopsida</taxon>
        <taxon>eudicotyledons</taxon>
        <taxon>Gunneridae</taxon>
        <taxon>Pentapetalae</taxon>
        <taxon>asterids</taxon>
        <taxon>campanulids</taxon>
        <taxon>Apiales</taxon>
        <taxon>Apiaceae</taxon>
        <taxon>Apioideae</taxon>
        <taxon>Scandiceae</taxon>
        <taxon>Daucinae</taxon>
        <taxon>Daucus</taxon>
        <taxon>Daucus sect. Daucus</taxon>
    </lineage>
</organism>
<dbReference type="InterPro" id="IPR044295">
    <property type="entry name" value="BIM1/2/3"/>
</dbReference>
<dbReference type="OrthoDB" id="690068at2759"/>
<reference evidence="6" key="2">
    <citation type="submission" date="2022-03" db="EMBL/GenBank/DDBJ databases">
        <title>Draft title - Genomic analysis of global carrot germplasm unveils the trajectory of domestication and the origin of high carotenoid orange carrot.</title>
        <authorList>
            <person name="Iorizzo M."/>
            <person name="Ellison S."/>
            <person name="Senalik D."/>
            <person name="Macko-Podgorni A."/>
            <person name="Grzebelus D."/>
            <person name="Bostan H."/>
            <person name="Rolling W."/>
            <person name="Curaba J."/>
            <person name="Simon P."/>
        </authorList>
    </citation>
    <scope>NUCLEOTIDE SEQUENCE</scope>
    <source>
        <tissue evidence="6">Leaf</tissue>
    </source>
</reference>
<gene>
    <name evidence="6" type="ORF">DCAR_0311497</name>
</gene>
<dbReference type="SMART" id="SM00353">
    <property type="entry name" value="HLH"/>
    <property type="match status" value="1"/>
</dbReference>
<dbReference type="AlphaFoldDB" id="A0A166AKX6"/>
<keyword evidence="4" id="KW-0539">Nucleus</keyword>
<dbReference type="Gene3D" id="4.10.280.10">
    <property type="entry name" value="Helix-loop-helix DNA-binding domain"/>
    <property type="match status" value="1"/>
</dbReference>
<evidence type="ECO:0000313" key="6">
    <source>
        <dbReference type="EMBL" id="WOG92234.1"/>
    </source>
</evidence>
<dbReference type="GO" id="GO:0003700">
    <property type="term" value="F:DNA-binding transcription factor activity"/>
    <property type="evidence" value="ECO:0007669"/>
    <property type="project" value="InterPro"/>
</dbReference>
<feature type="compositionally biased region" description="Basic and acidic residues" evidence="5">
    <location>
        <begin position="271"/>
        <end position="282"/>
    </location>
</feature>
<feature type="compositionally biased region" description="Polar residues" evidence="5">
    <location>
        <begin position="26"/>
        <end position="37"/>
    </location>
</feature>
<feature type="region of interest" description="Disordered" evidence="5">
    <location>
        <begin position="1"/>
        <end position="84"/>
    </location>
</feature>
<dbReference type="Gramene" id="KZN01424">
    <property type="protein sequence ID" value="KZN01424"/>
    <property type="gene ID" value="DCAR_010178"/>
</dbReference>
<evidence type="ECO:0000256" key="1">
    <source>
        <dbReference type="ARBA" id="ARBA00004123"/>
    </source>
</evidence>
<sequence>MELPQPRPYGSAEGRKSTHDFLSLYSPGQQESRSSQGGFLKTHDFLQPLERVETDQGISKEGNKGEPPMENSRPPALPATNSVEHILPGGIGTYSISHISYLNQRVPKPEGVDTPPAQASSSNRNDDNSNCSSYTGSGFTLWDESVVMNKGQTGKENNFAAKERHAVREVGVHVGGQWATSLERPSQSSSSHSFLNKAFSSLSSSQQSFTKKQSFMDMIKSAKNGQEDEEEEDDEFVIKKELSPHNKGNISIKVDGKGTDQKPNTPRSKHSATEQRRRSKINDRFQMLRGLIPHSDQKRDKASFLLEVVEYIQYLQEKVQKYEDPYHRWSQEPPKMMPWNNSHRTVETFDDQSGGPNCGSGPPLMFATKFDEANTNISSTMPRGGQGLSEYEISTADTVREMGHHRVLANGGMTLHVPPQQTMYSHKGSSSAAVTLPPRVASNTEIRTSHPHPQLWQSKPSTTESTTVREKIKDQEMTIESGTISISSVYSKELLNSLTQSLQSSGVDLSQASISVQIDIANQAKRNLNPSTPVVQSDDPPNLTMLQSRLPSGRGESEQAFKRLKTGRS</sequence>
<accession>A0A166AKX6</accession>
<feature type="region of interest" description="Disordered" evidence="5">
    <location>
        <begin position="106"/>
        <end position="132"/>
    </location>
</feature>
<comment type="subcellular location">
    <subcellularLocation>
        <location evidence="1">Nucleus</location>
    </subcellularLocation>
</comment>
<keyword evidence="7" id="KW-1185">Reference proteome</keyword>
<dbReference type="InterPro" id="IPR036638">
    <property type="entry name" value="HLH_DNA-bd_sf"/>
</dbReference>
<dbReference type="OMA" id="QANIRPT"/>
<evidence type="ECO:0000256" key="5">
    <source>
        <dbReference type="SAM" id="MobiDB-lite"/>
    </source>
</evidence>
<dbReference type="PANTHER" id="PTHR46412">
    <property type="entry name" value="BES1-INTERACTING MYC-LIKE PROTEIN"/>
    <property type="match status" value="1"/>
</dbReference>
<dbReference type="SUPFAM" id="SSF47459">
    <property type="entry name" value="HLH, helix-loop-helix DNA-binding domain"/>
    <property type="match status" value="1"/>
</dbReference>
<dbReference type="PANTHER" id="PTHR46412:SF3">
    <property type="entry name" value="TRANSCRIPTION FACTOR BIM1"/>
    <property type="match status" value="1"/>
</dbReference>
<dbReference type="EMBL" id="CP093345">
    <property type="protein sequence ID" value="WOG92234.1"/>
    <property type="molecule type" value="Genomic_DNA"/>
</dbReference>
<dbReference type="Pfam" id="PF00010">
    <property type="entry name" value="HLH"/>
    <property type="match status" value="1"/>
</dbReference>
<feature type="region of interest" description="Disordered" evidence="5">
    <location>
        <begin position="529"/>
        <end position="569"/>
    </location>
</feature>
<dbReference type="InterPro" id="IPR011598">
    <property type="entry name" value="bHLH_dom"/>
</dbReference>
<dbReference type="GO" id="GO:0005634">
    <property type="term" value="C:nucleus"/>
    <property type="evidence" value="ECO:0007669"/>
    <property type="project" value="UniProtKB-SubCell"/>
</dbReference>
<feature type="region of interest" description="Disordered" evidence="5">
    <location>
        <begin position="222"/>
        <end position="282"/>
    </location>
</feature>
<feature type="compositionally biased region" description="Low complexity" evidence="5">
    <location>
        <begin position="120"/>
        <end position="132"/>
    </location>
</feature>
<keyword evidence="2" id="KW-0805">Transcription regulation</keyword>
<name>A0A166AKX6_DAUCS</name>
<evidence type="ECO:0000256" key="2">
    <source>
        <dbReference type="ARBA" id="ARBA00023015"/>
    </source>
</evidence>
<dbReference type="KEGG" id="dcr:108215246"/>